<dbReference type="Pfam" id="PF01432">
    <property type="entry name" value="Peptidase_M3"/>
    <property type="match status" value="1"/>
</dbReference>
<feature type="domain" description="Oligopeptidase A N-terminal" evidence="9">
    <location>
        <begin position="40"/>
        <end position="150"/>
    </location>
</feature>
<evidence type="ECO:0000256" key="6">
    <source>
        <dbReference type="ARBA" id="ARBA00023049"/>
    </source>
</evidence>
<reference evidence="10 11" key="1">
    <citation type="submission" date="2016-07" db="EMBL/GenBank/DDBJ databases">
        <title>Pervasive Adenine N6-methylation of Active Genes in Fungi.</title>
        <authorList>
            <consortium name="DOE Joint Genome Institute"/>
            <person name="Mondo S.J."/>
            <person name="Dannebaum R.O."/>
            <person name="Kuo R.C."/>
            <person name="Labutti K."/>
            <person name="Haridas S."/>
            <person name="Kuo A."/>
            <person name="Salamov A."/>
            <person name="Ahrendt S.R."/>
            <person name="Lipzen A."/>
            <person name="Sullivan W."/>
            <person name="Andreopoulos W.B."/>
            <person name="Clum A."/>
            <person name="Lindquist E."/>
            <person name="Daum C."/>
            <person name="Ramamoorthy G.K."/>
            <person name="Gryganskyi A."/>
            <person name="Culley D."/>
            <person name="Magnuson J.K."/>
            <person name="James T.Y."/>
            <person name="O'Malley M.A."/>
            <person name="Stajich J.E."/>
            <person name="Spatafora J.W."/>
            <person name="Visel A."/>
            <person name="Grigoriev I.V."/>
        </authorList>
    </citation>
    <scope>NUCLEOTIDE SEQUENCE [LARGE SCALE GENOMIC DNA]</scope>
    <source>
        <strain evidence="10 11">ATCC 12442</strain>
    </source>
</reference>
<dbReference type="AlphaFoldDB" id="A0A1Y1WBS6"/>
<evidence type="ECO:0000256" key="3">
    <source>
        <dbReference type="ARBA" id="ARBA00022723"/>
    </source>
</evidence>
<dbReference type="InterPro" id="IPR001567">
    <property type="entry name" value="Pept_M3A_M3B_dom"/>
</dbReference>
<dbReference type="CDD" id="cd06455">
    <property type="entry name" value="M3A_TOP"/>
    <property type="match status" value="1"/>
</dbReference>
<comment type="caution">
    <text evidence="10">The sequence shown here is derived from an EMBL/GenBank/DDBJ whole genome shotgun (WGS) entry which is preliminary data.</text>
</comment>
<name>A0A1Y1WBS6_9FUNG</name>
<dbReference type="InterPro" id="IPR024077">
    <property type="entry name" value="Neurolysin/TOP_dom2"/>
</dbReference>
<evidence type="ECO:0000256" key="1">
    <source>
        <dbReference type="ARBA" id="ARBA00006040"/>
    </source>
</evidence>
<dbReference type="InterPro" id="IPR045090">
    <property type="entry name" value="Pept_M3A_M3B"/>
</dbReference>
<dbReference type="Gene3D" id="3.40.390.10">
    <property type="entry name" value="Collagenase (Catalytic Domain)"/>
    <property type="match status" value="1"/>
</dbReference>
<dbReference type="GO" id="GO:0006508">
    <property type="term" value="P:proteolysis"/>
    <property type="evidence" value="ECO:0007669"/>
    <property type="project" value="UniProtKB-KW"/>
</dbReference>
<feature type="domain" description="Peptidase M3A/M3B catalytic" evidence="8">
    <location>
        <begin position="221"/>
        <end position="670"/>
    </location>
</feature>
<dbReference type="GO" id="GO:0006518">
    <property type="term" value="P:peptide metabolic process"/>
    <property type="evidence" value="ECO:0007669"/>
    <property type="project" value="TreeGrafter"/>
</dbReference>
<keyword evidence="6 7" id="KW-0482">Metalloprotease</keyword>
<dbReference type="Gene3D" id="1.10.1370.10">
    <property type="entry name" value="Neurolysin, domain 3"/>
    <property type="match status" value="1"/>
</dbReference>
<protein>
    <submittedName>
        <fullName evidence="10">Zincin</fullName>
    </submittedName>
</protein>
<dbReference type="EMBL" id="MCFD01000005">
    <property type="protein sequence ID" value="ORX70892.1"/>
    <property type="molecule type" value="Genomic_DNA"/>
</dbReference>
<dbReference type="GO" id="GO:0005758">
    <property type="term" value="C:mitochondrial intermembrane space"/>
    <property type="evidence" value="ECO:0007669"/>
    <property type="project" value="TreeGrafter"/>
</dbReference>
<keyword evidence="2 7" id="KW-0645">Protease</keyword>
<evidence type="ECO:0000256" key="2">
    <source>
        <dbReference type="ARBA" id="ARBA00022670"/>
    </source>
</evidence>
<dbReference type="RefSeq" id="XP_040744471.1">
    <property type="nucleotide sequence ID" value="XM_040883456.1"/>
</dbReference>
<dbReference type="OrthoDB" id="534666at2759"/>
<keyword evidence="4 7" id="KW-0378">Hydrolase</keyword>
<dbReference type="InterPro" id="IPR045666">
    <property type="entry name" value="OpdA_N"/>
</dbReference>
<dbReference type="Gene3D" id="1.20.1050.40">
    <property type="entry name" value="Endopeptidase. Chain P, domain 1"/>
    <property type="match status" value="1"/>
</dbReference>
<keyword evidence="11" id="KW-1185">Reference proteome</keyword>
<accession>A0A1Y1WBS6</accession>
<dbReference type="GeneID" id="63800104"/>
<gene>
    <name evidence="10" type="ORF">DL89DRAFT_142731</name>
</gene>
<evidence type="ECO:0000259" key="9">
    <source>
        <dbReference type="Pfam" id="PF19310"/>
    </source>
</evidence>
<evidence type="ECO:0000313" key="10">
    <source>
        <dbReference type="EMBL" id="ORX70892.1"/>
    </source>
</evidence>
<comment type="cofactor">
    <cofactor evidence="7">
        <name>Zn(2+)</name>
        <dbReference type="ChEBI" id="CHEBI:29105"/>
    </cofactor>
    <text evidence="7">Binds 1 zinc ion.</text>
</comment>
<dbReference type="GO" id="GO:0004222">
    <property type="term" value="F:metalloendopeptidase activity"/>
    <property type="evidence" value="ECO:0007669"/>
    <property type="project" value="InterPro"/>
</dbReference>
<dbReference type="STRING" id="61395.A0A1Y1WBS6"/>
<evidence type="ECO:0000313" key="11">
    <source>
        <dbReference type="Proteomes" id="UP000193922"/>
    </source>
</evidence>
<evidence type="ECO:0000256" key="7">
    <source>
        <dbReference type="RuleBase" id="RU003435"/>
    </source>
</evidence>
<keyword evidence="5 7" id="KW-0862">Zinc</keyword>
<dbReference type="InterPro" id="IPR024079">
    <property type="entry name" value="MetalloPept_cat_dom_sf"/>
</dbReference>
<organism evidence="10 11">
    <name type="scientific">Linderina pennispora</name>
    <dbReference type="NCBI Taxonomy" id="61395"/>
    <lineage>
        <taxon>Eukaryota</taxon>
        <taxon>Fungi</taxon>
        <taxon>Fungi incertae sedis</taxon>
        <taxon>Zoopagomycota</taxon>
        <taxon>Kickxellomycotina</taxon>
        <taxon>Kickxellomycetes</taxon>
        <taxon>Kickxellales</taxon>
        <taxon>Kickxellaceae</taxon>
        <taxon>Linderina</taxon>
    </lineage>
</organism>
<dbReference type="PANTHER" id="PTHR11804">
    <property type="entry name" value="PROTEASE M3 THIMET OLIGOPEPTIDASE-RELATED"/>
    <property type="match status" value="1"/>
</dbReference>
<comment type="similarity">
    <text evidence="1 7">Belongs to the peptidase M3 family.</text>
</comment>
<dbReference type="Proteomes" id="UP000193922">
    <property type="component" value="Unassembled WGS sequence"/>
</dbReference>
<dbReference type="InterPro" id="IPR024080">
    <property type="entry name" value="Neurolysin/TOP_N"/>
</dbReference>
<dbReference type="Pfam" id="PF19310">
    <property type="entry name" value="TOP_N"/>
    <property type="match status" value="1"/>
</dbReference>
<evidence type="ECO:0000256" key="5">
    <source>
        <dbReference type="ARBA" id="ARBA00022833"/>
    </source>
</evidence>
<keyword evidence="3 7" id="KW-0479">Metal-binding</keyword>
<dbReference type="FunFam" id="3.40.390.10:FF:000006">
    <property type="entry name" value="Thimet oligopeptidase 1"/>
    <property type="match status" value="1"/>
</dbReference>
<dbReference type="PANTHER" id="PTHR11804:SF84">
    <property type="entry name" value="SACCHAROLYSIN"/>
    <property type="match status" value="1"/>
</dbReference>
<evidence type="ECO:0000259" key="8">
    <source>
        <dbReference type="Pfam" id="PF01432"/>
    </source>
</evidence>
<proteinExistence type="inferred from homology"/>
<dbReference type="SUPFAM" id="SSF55486">
    <property type="entry name" value="Metalloproteases ('zincins'), catalytic domain"/>
    <property type="match status" value="1"/>
</dbReference>
<dbReference type="GO" id="GO:0046872">
    <property type="term" value="F:metal ion binding"/>
    <property type="evidence" value="ECO:0007669"/>
    <property type="project" value="UniProtKB-UniRule"/>
</dbReference>
<evidence type="ECO:0000256" key="4">
    <source>
        <dbReference type="ARBA" id="ARBA00022801"/>
    </source>
</evidence>
<sequence length="673" mass="76490">MATRVSHLAKGTVLNFIRSPAEIKTTVGAIIAQGKKVQDAVAAQSAPTFQNTIAPLARFENEHGTDWEVVQFLQNASTDKAVRDASSEAEQALSAFKIESMMRADVYRAVRSVFSNPAEVQQLSAEDRTLVEKLEKEFRRNGLALEEQQREKLGEIRKRLSELSIKFSRNISEGDGKALFTREELEGLSDDFFEGRATEIEDGITKFVVTTKYPDLVPVTTSAKREETRKRMSLVQETRCPENVGILQEAIKLRLEAAEMLGYKTHAEFVLDQNMAKTPETVLAFENDMRQRLNVLADHELKEIEEMKRADKKAAGEEYTGLYNWDFRYYTNQIKERKHNVSEEEIKQYFPMQEVTRGALDIYQRMLSLKFVKVENPESVWHPDVEMYEVWEASGENFVGHFYLDLYPREGKYNHACVCPIRSSSTTADGSTEFPVAVMLANFPKPTPSAPALLKHDDAVTLFHELGHVFHQICTKSKWAKFSLNDVQIDFVEAPSQMLENWCWEPKILRQFAAHYKTGEPIPDKLVEKMVAAKNEGAGLINLRQVFFSMYDMAIHNTTSADVDVEETYTKLREDITRFLGASQPTWGAATFGHMMGGYDAGYYGYMWSKVFSSDMYASRFLKDGVTNTSTGMDYRREILEPGSSRDAMINLEKFLGRKPTNTAFIKEIGLSA</sequence>